<keyword evidence="3" id="KW-1185">Reference proteome</keyword>
<sequence>MCFPMARNFHSGSSSSIDFANWVYVRSGLKTDSYASYNIRKPPAAPVLFTEKPKLQLESRGLRISGETAERLRRQGVSLAMSGRSTGAWCHPVSCSSRCRRAFSSSAALCPGDHREDLAQRSSGPETSPFKAEE</sequence>
<comment type="caution">
    <text evidence="2">The sequence shown here is derived from an EMBL/GenBank/DDBJ whole genome shotgun (WGS) entry which is preliminary data.</text>
</comment>
<gene>
    <name evidence="2" type="ORF">HJG59_011441</name>
</gene>
<dbReference type="AlphaFoldDB" id="A0A7J8GKS2"/>
<protein>
    <submittedName>
        <fullName evidence="2">Uncharacterized protein</fullName>
    </submittedName>
</protein>
<proteinExistence type="predicted"/>
<evidence type="ECO:0000313" key="3">
    <source>
        <dbReference type="Proteomes" id="UP000550707"/>
    </source>
</evidence>
<dbReference type="InParanoid" id="A0A7J8GKS2"/>
<reference evidence="2 3" key="1">
    <citation type="journal article" date="2020" name="Nature">
        <title>Six reference-quality genomes reveal evolution of bat adaptations.</title>
        <authorList>
            <person name="Jebb D."/>
            <person name="Huang Z."/>
            <person name="Pippel M."/>
            <person name="Hughes G.M."/>
            <person name="Lavrichenko K."/>
            <person name="Devanna P."/>
            <person name="Winkler S."/>
            <person name="Jermiin L.S."/>
            <person name="Skirmuntt E.C."/>
            <person name="Katzourakis A."/>
            <person name="Burkitt-Gray L."/>
            <person name="Ray D.A."/>
            <person name="Sullivan K.A.M."/>
            <person name="Roscito J.G."/>
            <person name="Kirilenko B.M."/>
            <person name="Davalos L.M."/>
            <person name="Corthals A.P."/>
            <person name="Power M.L."/>
            <person name="Jones G."/>
            <person name="Ransome R.D."/>
            <person name="Dechmann D.K.N."/>
            <person name="Locatelli A.G."/>
            <person name="Puechmaille S.J."/>
            <person name="Fedrigo O."/>
            <person name="Jarvis E.D."/>
            <person name="Hiller M."/>
            <person name="Vernes S.C."/>
            <person name="Myers E.W."/>
            <person name="Teeling E.C."/>
        </authorList>
    </citation>
    <scope>NUCLEOTIDE SEQUENCE [LARGE SCALE GENOMIC DNA]</scope>
    <source>
        <strain evidence="2">MMolMol1</strain>
        <tissue evidence="2">Muscle</tissue>
    </source>
</reference>
<evidence type="ECO:0000313" key="2">
    <source>
        <dbReference type="EMBL" id="KAF6460527.1"/>
    </source>
</evidence>
<name>A0A7J8GKS2_MOLMO</name>
<dbReference type="EMBL" id="JACASF010000009">
    <property type="protein sequence ID" value="KAF6460527.1"/>
    <property type="molecule type" value="Genomic_DNA"/>
</dbReference>
<dbReference type="Proteomes" id="UP000550707">
    <property type="component" value="Unassembled WGS sequence"/>
</dbReference>
<feature type="region of interest" description="Disordered" evidence="1">
    <location>
        <begin position="114"/>
        <end position="134"/>
    </location>
</feature>
<organism evidence="2 3">
    <name type="scientific">Molossus molossus</name>
    <name type="common">Pallas' mastiff bat</name>
    <name type="synonym">Vespertilio molossus</name>
    <dbReference type="NCBI Taxonomy" id="27622"/>
    <lineage>
        <taxon>Eukaryota</taxon>
        <taxon>Metazoa</taxon>
        <taxon>Chordata</taxon>
        <taxon>Craniata</taxon>
        <taxon>Vertebrata</taxon>
        <taxon>Euteleostomi</taxon>
        <taxon>Mammalia</taxon>
        <taxon>Eutheria</taxon>
        <taxon>Laurasiatheria</taxon>
        <taxon>Chiroptera</taxon>
        <taxon>Yangochiroptera</taxon>
        <taxon>Molossidae</taxon>
        <taxon>Molossus</taxon>
    </lineage>
</organism>
<evidence type="ECO:0000256" key="1">
    <source>
        <dbReference type="SAM" id="MobiDB-lite"/>
    </source>
</evidence>
<accession>A0A7J8GKS2</accession>